<gene>
    <name evidence="4" type="ORF">POCTA_138.1.T1880006</name>
</gene>
<comment type="caution">
    <text evidence="4">The sequence shown here is derived from an EMBL/GenBank/DDBJ whole genome shotgun (WGS) entry which is preliminary data.</text>
</comment>
<dbReference type="AlphaFoldDB" id="A0A8S1YMD7"/>
<dbReference type="PANTHER" id="PTHR44943">
    <property type="entry name" value="CELLULOSE SYNTHASE OPERON PROTEIN C"/>
    <property type="match status" value="1"/>
</dbReference>
<keyword evidence="1" id="KW-0677">Repeat</keyword>
<feature type="repeat" description="TPR" evidence="3">
    <location>
        <begin position="120"/>
        <end position="153"/>
    </location>
</feature>
<proteinExistence type="predicted"/>
<dbReference type="Pfam" id="PF00515">
    <property type="entry name" value="TPR_1"/>
    <property type="match status" value="1"/>
</dbReference>
<dbReference type="EMBL" id="CAJJDP010000192">
    <property type="protein sequence ID" value="CAD8214738.1"/>
    <property type="molecule type" value="Genomic_DNA"/>
</dbReference>
<dbReference type="Pfam" id="PF13414">
    <property type="entry name" value="TPR_11"/>
    <property type="match status" value="1"/>
</dbReference>
<evidence type="ECO:0000256" key="3">
    <source>
        <dbReference type="PROSITE-ProRule" id="PRU00339"/>
    </source>
</evidence>
<feature type="repeat" description="TPR" evidence="3">
    <location>
        <begin position="86"/>
        <end position="119"/>
    </location>
</feature>
<feature type="repeat" description="TPR" evidence="3">
    <location>
        <begin position="154"/>
        <end position="187"/>
    </location>
</feature>
<dbReference type="PROSITE" id="PS50293">
    <property type="entry name" value="TPR_REGION"/>
    <property type="match status" value="2"/>
</dbReference>
<keyword evidence="2 3" id="KW-0802">TPR repeat</keyword>
<dbReference type="PROSITE" id="PS50005">
    <property type="entry name" value="TPR"/>
    <property type="match status" value="3"/>
</dbReference>
<evidence type="ECO:0000313" key="5">
    <source>
        <dbReference type="Proteomes" id="UP000683925"/>
    </source>
</evidence>
<dbReference type="InterPro" id="IPR051685">
    <property type="entry name" value="Ycf3/AcsC/BcsC/TPR_MFPF"/>
</dbReference>
<sequence>MTQQLQNKEYLALKSQILIIKELYSKEKENCKQQQIIQFNNILDTLKKMLADQIKVEEQIDFGRQMDTKIDQQSGDQENQLNFEEAERLLNEGLALRQLNKYEEAIECYDKAISINPKYDLAWYNKGLALFYLNKKEEAIECYDKAISINPKYDSAWSNKGNSLFNLNKNEEANECCHQAISINPNNDAAWNNKVKTIYIKNLLQFQLFKQSFLLLIFQSSPFQCFYPSITGFLIFVNKLKEFKYGLTTKLPIL</sequence>
<evidence type="ECO:0008006" key="6">
    <source>
        <dbReference type="Google" id="ProtNLM"/>
    </source>
</evidence>
<organism evidence="4 5">
    <name type="scientific">Paramecium octaurelia</name>
    <dbReference type="NCBI Taxonomy" id="43137"/>
    <lineage>
        <taxon>Eukaryota</taxon>
        <taxon>Sar</taxon>
        <taxon>Alveolata</taxon>
        <taxon>Ciliophora</taxon>
        <taxon>Intramacronucleata</taxon>
        <taxon>Oligohymenophorea</taxon>
        <taxon>Peniculida</taxon>
        <taxon>Parameciidae</taxon>
        <taxon>Paramecium</taxon>
    </lineage>
</organism>
<dbReference type="Proteomes" id="UP000683925">
    <property type="component" value="Unassembled WGS sequence"/>
</dbReference>
<keyword evidence="5" id="KW-1185">Reference proteome</keyword>
<dbReference type="SMART" id="SM00028">
    <property type="entry name" value="TPR"/>
    <property type="match status" value="3"/>
</dbReference>
<dbReference type="InterPro" id="IPR019734">
    <property type="entry name" value="TPR_rpt"/>
</dbReference>
<evidence type="ECO:0000256" key="2">
    <source>
        <dbReference type="ARBA" id="ARBA00022803"/>
    </source>
</evidence>
<evidence type="ECO:0000313" key="4">
    <source>
        <dbReference type="EMBL" id="CAD8214738.1"/>
    </source>
</evidence>
<dbReference type="OrthoDB" id="2335338at2759"/>
<reference evidence="4" key="1">
    <citation type="submission" date="2021-01" db="EMBL/GenBank/DDBJ databases">
        <authorList>
            <consortium name="Genoscope - CEA"/>
            <person name="William W."/>
        </authorList>
    </citation>
    <scope>NUCLEOTIDE SEQUENCE</scope>
</reference>
<accession>A0A8S1YMD7</accession>
<name>A0A8S1YMD7_PAROT</name>
<evidence type="ECO:0000256" key="1">
    <source>
        <dbReference type="ARBA" id="ARBA00022737"/>
    </source>
</evidence>
<dbReference type="PANTHER" id="PTHR44943:SF4">
    <property type="entry name" value="TPR REPEAT-CONTAINING PROTEIN MJ0798"/>
    <property type="match status" value="1"/>
</dbReference>
<protein>
    <recommendedName>
        <fullName evidence="6">Tetratricopeptide repeat protein</fullName>
    </recommendedName>
</protein>